<dbReference type="Proteomes" id="UP001347796">
    <property type="component" value="Unassembled WGS sequence"/>
</dbReference>
<dbReference type="GO" id="GO:0006749">
    <property type="term" value="P:glutathione metabolic process"/>
    <property type="evidence" value="ECO:0007669"/>
    <property type="project" value="TreeGrafter"/>
</dbReference>
<dbReference type="Pfam" id="PF14497">
    <property type="entry name" value="GST_C_3"/>
    <property type="match status" value="1"/>
</dbReference>
<dbReference type="InterPro" id="IPR050213">
    <property type="entry name" value="GST_superfamily"/>
</dbReference>
<evidence type="ECO:0000259" key="5">
    <source>
        <dbReference type="PROSITE" id="PS50405"/>
    </source>
</evidence>
<dbReference type="SUPFAM" id="SSF52833">
    <property type="entry name" value="Thioredoxin-like"/>
    <property type="match status" value="1"/>
</dbReference>
<dbReference type="SUPFAM" id="SSF47616">
    <property type="entry name" value="GST C-terminal domain-like"/>
    <property type="match status" value="1"/>
</dbReference>
<keyword evidence="7" id="KW-1185">Reference proteome</keyword>
<dbReference type="PANTHER" id="PTHR11571:SF150">
    <property type="entry name" value="GLUTATHIONE S-TRANSFERASE"/>
    <property type="match status" value="1"/>
</dbReference>
<dbReference type="Gene3D" id="1.20.1050.10">
    <property type="match status" value="1"/>
</dbReference>
<reference evidence="6 7" key="1">
    <citation type="submission" date="2024-01" db="EMBL/GenBank/DDBJ databases">
        <title>The genome of the rayed Mediterranean limpet Patella caerulea (Linnaeus, 1758).</title>
        <authorList>
            <person name="Anh-Thu Weber A."/>
            <person name="Halstead-Nussloch G."/>
        </authorList>
    </citation>
    <scope>NUCLEOTIDE SEQUENCE [LARGE SCALE GENOMIC DNA]</scope>
    <source>
        <strain evidence="6">AATW-2023a</strain>
        <tissue evidence="6">Whole specimen</tissue>
    </source>
</reference>
<dbReference type="GO" id="GO:0005212">
    <property type="term" value="F:structural constituent of eye lens"/>
    <property type="evidence" value="ECO:0007669"/>
    <property type="project" value="UniProtKB-KW"/>
</dbReference>
<dbReference type="AlphaFoldDB" id="A0AAN8JC95"/>
<evidence type="ECO:0000259" key="4">
    <source>
        <dbReference type="PROSITE" id="PS50404"/>
    </source>
</evidence>
<evidence type="ECO:0000256" key="1">
    <source>
        <dbReference type="ARBA" id="ARBA00007409"/>
    </source>
</evidence>
<dbReference type="InterPro" id="IPR036282">
    <property type="entry name" value="Glutathione-S-Trfase_C_sf"/>
</dbReference>
<evidence type="ECO:0000256" key="2">
    <source>
        <dbReference type="ARBA" id="ARBA00022613"/>
    </source>
</evidence>
<dbReference type="InterPro" id="IPR010987">
    <property type="entry name" value="Glutathione-S-Trfase_C-like"/>
</dbReference>
<dbReference type="EMBL" id="JAZGQO010000010">
    <property type="protein sequence ID" value="KAK6174847.1"/>
    <property type="molecule type" value="Genomic_DNA"/>
</dbReference>
<dbReference type="InterPro" id="IPR040079">
    <property type="entry name" value="Glutathione_S-Trfase"/>
</dbReference>
<feature type="domain" description="GST C-terminal" evidence="5">
    <location>
        <begin position="82"/>
        <end position="205"/>
    </location>
</feature>
<dbReference type="FunFam" id="3.40.30.10:FF:000035">
    <property type="entry name" value="hematopoietic prostaglandin D synthase"/>
    <property type="match status" value="1"/>
</dbReference>
<dbReference type="CDD" id="cd03192">
    <property type="entry name" value="GST_C_Sigma_like"/>
    <property type="match status" value="1"/>
</dbReference>
<gene>
    <name evidence="6" type="ORF">SNE40_013416</name>
</gene>
<dbReference type="InterPro" id="IPR004045">
    <property type="entry name" value="Glutathione_S-Trfase_N"/>
</dbReference>
<dbReference type="CDD" id="cd03039">
    <property type="entry name" value="GST_N_Sigma_like"/>
    <property type="match status" value="1"/>
</dbReference>
<comment type="function">
    <text evidence="3">S-crystallins are structural components of squids and octopi eye lens. Contains relatively little if any GST activity.</text>
</comment>
<organism evidence="6 7">
    <name type="scientific">Patella caerulea</name>
    <name type="common">Rayed Mediterranean limpet</name>
    <dbReference type="NCBI Taxonomy" id="87958"/>
    <lineage>
        <taxon>Eukaryota</taxon>
        <taxon>Metazoa</taxon>
        <taxon>Spiralia</taxon>
        <taxon>Lophotrochozoa</taxon>
        <taxon>Mollusca</taxon>
        <taxon>Gastropoda</taxon>
        <taxon>Patellogastropoda</taxon>
        <taxon>Patelloidea</taxon>
        <taxon>Patellidae</taxon>
        <taxon>Patella</taxon>
    </lineage>
</organism>
<name>A0AAN8JC95_PATCE</name>
<keyword evidence="2" id="KW-0273">Eye lens protein</keyword>
<dbReference type="InterPro" id="IPR004046">
    <property type="entry name" value="GST_C"/>
</dbReference>
<dbReference type="PANTHER" id="PTHR11571">
    <property type="entry name" value="GLUTATHIONE S-TRANSFERASE"/>
    <property type="match status" value="1"/>
</dbReference>
<dbReference type="PROSITE" id="PS50405">
    <property type="entry name" value="GST_CTER"/>
    <property type="match status" value="1"/>
</dbReference>
<evidence type="ECO:0000313" key="6">
    <source>
        <dbReference type="EMBL" id="KAK6174847.1"/>
    </source>
</evidence>
<dbReference type="Gene3D" id="3.40.30.10">
    <property type="entry name" value="Glutaredoxin"/>
    <property type="match status" value="1"/>
</dbReference>
<accession>A0AAN8JC95</accession>
<evidence type="ECO:0008006" key="8">
    <source>
        <dbReference type="Google" id="ProtNLM"/>
    </source>
</evidence>
<comment type="similarity">
    <text evidence="1">Belongs to the GST superfamily.</text>
</comment>
<dbReference type="Pfam" id="PF02798">
    <property type="entry name" value="GST_N"/>
    <property type="match status" value="1"/>
</dbReference>
<dbReference type="SFLD" id="SFLDG01205">
    <property type="entry name" value="AMPS.1"/>
    <property type="match status" value="1"/>
</dbReference>
<dbReference type="PROSITE" id="PS50404">
    <property type="entry name" value="GST_NTER"/>
    <property type="match status" value="1"/>
</dbReference>
<dbReference type="GO" id="GO:0004364">
    <property type="term" value="F:glutathione transferase activity"/>
    <property type="evidence" value="ECO:0007669"/>
    <property type="project" value="TreeGrafter"/>
</dbReference>
<dbReference type="InterPro" id="IPR036249">
    <property type="entry name" value="Thioredoxin-like_sf"/>
</dbReference>
<sequence>MERKYVYRYFNLKGRGETPRLLFAAAGVEYTDDRVEFSDWPNIKGTTPLGVLPVLEVDGQQFPESVAISRYLANEFGLDGKSNLDKLKIDVVVDLLIATRESAANMHFEQDEAKKAELLKKFHDEQIPKCFGYIEKTLSENSSGFLVGDQLTWGDLALIDLDHLLCNLGNLINLENFPKVAAHKKQIEALPQISTYLKHRPVTSH</sequence>
<comment type="caution">
    <text evidence="6">The sequence shown here is derived from an EMBL/GenBank/DDBJ whole genome shotgun (WGS) entry which is preliminary data.</text>
</comment>
<proteinExistence type="inferred from homology"/>
<feature type="domain" description="GST N-terminal" evidence="4">
    <location>
        <begin position="3"/>
        <end position="80"/>
    </location>
</feature>
<evidence type="ECO:0000313" key="7">
    <source>
        <dbReference type="Proteomes" id="UP001347796"/>
    </source>
</evidence>
<dbReference type="FunFam" id="1.20.1050.10:FF:000030">
    <property type="entry name" value="Glutathione S-transferase S1"/>
    <property type="match status" value="1"/>
</dbReference>
<dbReference type="SFLD" id="SFLDG00363">
    <property type="entry name" value="AMPS_(cytGST):_Alpha-__Mu-__Pi"/>
    <property type="match status" value="1"/>
</dbReference>
<dbReference type="SFLD" id="SFLDS00019">
    <property type="entry name" value="Glutathione_Transferase_(cytos"/>
    <property type="match status" value="1"/>
</dbReference>
<evidence type="ECO:0000256" key="3">
    <source>
        <dbReference type="ARBA" id="ARBA00049616"/>
    </source>
</evidence>
<protein>
    <recommendedName>
        <fullName evidence="8">Glutathione transferase</fullName>
    </recommendedName>
</protein>